<dbReference type="KEGG" id="cfm:BJL90_04400"/>
<reference evidence="2 4" key="2">
    <citation type="submission" date="2017-03" db="EMBL/GenBank/DDBJ databases">
        <title>Complete sequence of Clostridium formicaceticum DSM 92.</title>
        <authorList>
            <person name="Poehlein A."/>
            <person name="Karl M."/>
            <person name="Bengelsdorf F.R."/>
            <person name="Duerre P."/>
            <person name="Daniel R."/>
        </authorList>
    </citation>
    <scope>NUCLEOTIDE SEQUENCE [LARGE SCALE GENOMIC DNA]</scope>
    <source>
        <strain evidence="2 4">DSM 92</strain>
    </source>
</reference>
<evidence type="ECO:0000313" key="4">
    <source>
        <dbReference type="Proteomes" id="UP000192478"/>
    </source>
</evidence>
<evidence type="ECO:0000313" key="2">
    <source>
        <dbReference type="EMBL" id="ARE89640.1"/>
    </source>
</evidence>
<dbReference type="Proteomes" id="UP000177894">
    <property type="component" value="Chromosome"/>
</dbReference>
<dbReference type="EMBL" id="CP017603">
    <property type="protein sequence ID" value="AOY75209.1"/>
    <property type="molecule type" value="Genomic_DNA"/>
</dbReference>
<dbReference type="RefSeq" id="WP_070964572.1">
    <property type="nucleotide sequence ID" value="NZ_CP017603.1"/>
</dbReference>
<sequence>MKKSNCFFNVMMIVCIFILLTGCNNNPENKENPTPLQKVEDIKDFSTINGYKVGEGKFYFSATKKNQWFFYSLDLKTKALERRHPEAGEYDLYIPIEEESAVYVDLEGQLFYRKEEEEKKIDEEISGVHRPNLLISPNQTAILYTKGPQKEASLYLYYFDQDQPILIKENIPEDAFQTFSFTTQWSHKTNYFLYYNSEVYDDEGKYYASLEATTSKWAPDDSYIVYIRKPAEAEEVLIGDWRTHIGTALALLQVKEKEDKTIYENLQGLVDPIDNIQWSKDASKVSISAGEIIKTPHGELEAVKYEKVFVYDINSSKGVLVENVPYNYYEILFNNYLYASSLGKRDALAFIEIDGEDRKVYENPVLLNSQDMFVISYEKEAFFLDGKELKRRSPDGKEEEILSLPWEVNEIYFDEKTKTFIITNKEMELYLFYFKGGKES</sequence>
<dbReference type="PROSITE" id="PS51257">
    <property type="entry name" value="PROKAR_LIPOPROTEIN"/>
    <property type="match status" value="1"/>
</dbReference>
<reference evidence="1 3" key="1">
    <citation type="submission" date="2016-10" db="EMBL/GenBank/DDBJ databases">
        <title>Complete Genome Sequence of Acetogen Clostridium formicoaceticum ATCC 27076.</title>
        <authorList>
            <person name="Bao T."/>
            <person name="Cheng C."/>
            <person name="Zhao J."/>
            <person name="Yang S.-T."/>
            <person name="Wang J."/>
            <person name="Wang M."/>
        </authorList>
    </citation>
    <scope>NUCLEOTIDE SEQUENCE [LARGE SCALE GENOMIC DNA]</scope>
    <source>
        <strain evidence="1 3">ATCC 27076</strain>
    </source>
</reference>
<accession>A0AAC9WK99</accession>
<evidence type="ECO:0000313" key="3">
    <source>
        <dbReference type="Proteomes" id="UP000177894"/>
    </source>
</evidence>
<dbReference type="SUPFAM" id="SSF82171">
    <property type="entry name" value="DPP6 N-terminal domain-like"/>
    <property type="match status" value="1"/>
</dbReference>
<organism evidence="2 4">
    <name type="scientific">Clostridium formicaceticum</name>
    <dbReference type="NCBI Taxonomy" id="1497"/>
    <lineage>
        <taxon>Bacteria</taxon>
        <taxon>Bacillati</taxon>
        <taxon>Bacillota</taxon>
        <taxon>Clostridia</taxon>
        <taxon>Eubacteriales</taxon>
        <taxon>Clostridiaceae</taxon>
        <taxon>Clostridium</taxon>
    </lineage>
</organism>
<keyword evidence="3" id="KW-1185">Reference proteome</keyword>
<dbReference type="Proteomes" id="UP000192478">
    <property type="component" value="Chromosome"/>
</dbReference>
<evidence type="ECO:0000313" key="1">
    <source>
        <dbReference type="EMBL" id="AOY75209.1"/>
    </source>
</evidence>
<gene>
    <name evidence="1" type="ORF">BJL90_04400</name>
    <name evidence="2" type="ORF">CLFO_41210</name>
</gene>
<name>A0AAC9WK99_9CLOT</name>
<dbReference type="EMBL" id="CP020559">
    <property type="protein sequence ID" value="ARE89640.1"/>
    <property type="molecule type" value="Genomic_DNA"/>
</dbReference>
<proteinExistence type="predicted"/>
<protein>
    <submittedName>
        <fullName evidence="2">Uncharacterized protein</fullName>
    </submittedName>
</protein>
<dbReference type="AlphaFoldDB" id="A0AAC9WK99"/>